<dbReference type="EMBL" id="JQFZ01000110">
    <property type="protein sequence ID" value="KGO59022.1"/>
    <property type="molecule type" value="Genomic_DNA"/>
</dbReference>
<evidence type="ECO:0000259" key="1">
    <source>
        <dbReference type="Pfam" id="PF13087"/>
    </source>
</evidence>
<name>A0A0A2IVD2_PENEN</name>
<dbReference type="AlphaFoldDB" id="A0A0A2IVD2"/>
<dbReference type="InterPro" id="IPR041679">
    <property type="entry name" value="DNA2/NAM7-like_C"/>
</dbReference>
<dbReference type="PhylomeDB" id="A0A0A2IVD2"/>
<comment type="caution">
    <text evidence="2">The sequence shown here is derived from an EMBL/GenBank/DDBJ whole genome shotgun (WGS) entry which is preliminary data.</text>
</comment>
<dbReference type="VEuPathDB" id="FungiDB:PEXP_064220"/>
<protein>
    <recommendedName>
        <fullName evidence="1">DNA2/NAM7 helicase-like C-terminal domain-containing protein</fullName>
    </recommendedName>
</protein>
<dbReference type="InterPro" id="IPR045055">
    <property type="entry name" value="DNA2/NAM7-like"/>
</dbReference>
<evidence type="ECO:0000313" key="3">
    <source>
        <dbReference type="Proteomes" id="UP000030143"/>
    </source>
</evidence>
<dbReference type="Proteomes" id="UP000030143">
    <property type="component" value="Unassembled WGS sequence"/>
</dbReference>
<reference evidence="2 3" key="1">
    <citation type="journal article" date="2015" name="Mol. Plant Microbe Interact.">
        <title>Genome, transcriptome, and functional analyses of Penicillium expansum provide new insights into secondary metabolism and pathogenicity.</title>
        <authorList>
            <person name="Ballester A.R."/>
            <person name="Marcet-Houben M."/>
            <person name="Levin E."/>
            <person name="Sela N."/>
            <person name="Selma-Lazaro C."/>
            <person name="Carmona L."/>
            <person name="Wisniewski M."/>
            <person name="Droby S."/>
            <person name="Gonzalez-Candelas L."/>
            <person name="Gabaldon T."/>
        </authorList>
    </citation>
    <scope>NUCLEOTIDE SEQUENCE [LARGE SCALE GENOMIC DNA]</scope>
    <source>
        <strain evidence="2 3">MD-8</strain>
    </source>
</reference>
<dbReference type="SUPFAM" id="SSF52540">
    <property type="entry name" value="P-loop containing nucleoside triphosphate hydrolases"/>
    <property type="match status" value="1"/>
</dbReference>
<accession>A0A0A2IVD2</accession>
<feature type="domain" description="DNA2/NAM7 helicase-like C-terminal" evidence="1">
    <location>
        <begin position="23"/>
        <end position="160"/>
    </location>
</feature>
<evidence type="ECO:0000313" key="2">
    <source>
        <dbReference type="EMBL" id="KGO59022.1"/>
    </source>
</evidence>
<dbReference type="Gene3D" id="3.40.50.300">
    <property type="entry name" value="P-loop containing nucleotide triphosphate hydrolases"/>
    <property type="match status" value="1"/>
</dbReference>
<dbReference type="OrthoDB" id="4326398at2759"/>
<dbReference type="PANTHER" id="PTHR10887:SF495">
    <property type="entry name" value="HELICASE SENATAXIN ISOFORM X1-RELATED"/>
    <property type="match status" value="1"/>
</dbReference>
<organism evidence="2 3">
    <name type="scientific">Penicillium expansum</name>
    <name type="common">Blue mold rot fungus</name>
    <dbReference type="NCBI Taxonomy" id="27334"/>
    <lineage>
        <taxon>Eukaryota</taxon>
        <taxon>Fungi</taxon>
        <taxon>Dikarya</taxon>
        <taxon>Ascomycota</taxon>
        <taxon>Pezizomycotina</taxon>
        <taxon>Eurotiomycetes</taxon>
        <taxon>Eurotiomycetidae</taxon>
        <taxon>Eurotiales</taxon>
        <taxon>Aspergillaceae</taxon>
        <taxon>Penicillium</taxon>
    </lineage>
</organism>
<gene>
    <name evidence="2" type="ORF">PEX2_093770</name>
</gene>
<dbReference type="Pfam" id="PF13087">
    <property type="entry name" value="AAA_12"/>
    <property type="match status" value="1"/>
</dbReference>
<dbReference type="STRING" id="27334.A0A0A2IVD2"/>
<sequence length="201" mass="22908">MQPTDPARVVARMVCTFNRRDYRINKNILCLNHKHDKEEHFGDSTSFFSRAHIVTGINLVRQLLAEGIVHPTEVSIITGYEAQHKAYLAAVTYCHEHDAPGSEDWLNVHVHKIDTYQGKEANIAAIVDLVRMSQLGFMREPQRLNVACSRVRFGLYILYNQTGMKNALNRTPAFFVKAMLQDISENQLSYPAPATDYESEL</sequence>
<dbReference type="GeneID" id="27682067"/>
<proteinExistence type="predicted"/>
<dbReference type="HOGENOM" id="CLU_1360828_0_0_1"/>
<dbReference type="RefSeq" id="XP_016600363.1">
    <property type="nucleotide sequence ID" value="XM_016746647.1"/>
</dbReference>
<dbReference type="PANTHER" id="PTHR10887">
    <property type="entry name" value="DNA2/NAM7 HELICASE FAMILY"/>
    <property type="match status" value="1"/>
</dbReference>
<keyword evidence="3" id="KW-1185">Reference proteome</keyword>
<dbReference type="InterPro" id="IPR027417">
    <property type="entry name" value="P-loop_NTPase"/>
</dbReference>